<dbReference type="Pfam" id="PF00628">
    <property type="entry name" value="PHD"/>
    <property type="match status" value="1"/>
</dbReference>
<dbReference type="InterPro" id="IPR010919">
    <property type="entry name" value="SAND-like_dom_sf"/>
</dbReference>
<dbReference type="Gene3D" id="3.10.390.10">
    <property type="entry name" value="SAND domain-like"/>
    <property type="match status" value="1"/>
</dbReference>
<feature type="region of interest" description="Disordered" evidence="7">
    <location>
        <begin position="109"/>
        <end position="180"/>
    </location>
</feature>
<dbReference type="Gene3D" id="3.30.40.10">
    <property type="entry name" value="Zinc/RING finger domain, C3HC4 (zinc finger)"/>
    <property type="match status" value="2"/>
</dbReference>
<protein>
    <submittedName>
        <fullName evidence="11">AIRE regulator</fullName>
    </submittedName>
</protein>
<feature type="domain" description="SAND" evidence="9">
    <location>
        <begin position="194"/>
        <end position="278"/>
    </location>
</feature>
<dbReference type="InterPro" id="IPR019786">
    <property type="entry name" value="Zinc_finger_PHD-type_CS"/>
</dbReference>
<keyword evidence="2" id="KW-0479">Metal-binding</keyword>
<evidence type="ECO:0000313" key="12">
    <source>
        <dbReference type="Proteomes" id="UP001166093"/>
    </source>
</evidence>
<keyword evidence="1" id="KW-0597">Phosphoprotein</keyword>
<evidence type="ECO:0000313" key="11">
    <source>
        <dbReference type="EMBL" id="MBN3286833.1"/>
    </source>
</evidence>
<evidence type="ECO:0000256" key="1">
    <source>
        <dbReference type="ARBA" id="ARBA00022553"/>
    </source>
</evidence>
<dbReference type="PRINTS" id="PR01711">
    <property type="entry name" value="AIREGULATOR"/>
</dbReference>
<dbReference type="SMART" id="SM00258">
    <property type="entry name" value="SAND"/>
    <property type="match status" value="1"/>
</dbReference>
<feature type="non-terminal residue" evidence="11">
    <location>
        <position position="530"/>
    </location>
</feature>
<keyword evidence="5" id="KW-0238">DNA-binding</keyword>
<evidence type="ECO:0000256" key="6">
    <source>
        <dbReference type="PROSITE-ProRule" id="PRU00146"/>
    </source>
</evidence>
<accession>A0ABS2YK62</accession>
<keyword evidence="4" id="KW-0862">Zinc</keyword>
<evidence type="ECO:0000256" key="2">
    <source>
        <dbReference type="ARBA" id="ARBA00022723"/>
    </source>
</evidence>
<comment type="caution">
    <text evidence="11">The sequence shown here is derived from an EMBL/GenBank/DDBJ whole genome shotgun (WGS) entry which is preliminary data.</text>
</comment>
<feature type="compositionally biased region" description="Polar residues" evidence="7">
    <location>
        <begin position="148"/>
        <end position="159"/>
    </location>
</feature>
<keyword evidence="12" id="KW-1185">Reference proteome</keyword>
<feature type="region of interest" description="Disordered" evidence="7">
    <location>
        <begin position="466"/>
        <end position="485"/>
    </location>
</feature>
<dbReference type="PANTHER" id="PTHR46386">
    <property type="entry name" value="NUCLEAR BODY PROTEIN SP140"/>
    <property type="match status" value="1"/>
</dbReference>
<sequence>MCTIERPGEPDLRTLLRMSRTEIAMAIDDPFPLLYGLTDHDIITDQLFKETLDYKKREGIHKAIYSVLTWLLGKEFPTIQDFWRTLFKEYNLERYPKLQSIQASFPKDLSMSSLKRSRKTQRSPNPPQLPRAPPAKRRPPEEVEPALPSSQSKNTTNPGTLVKAKSIRKADGPEVSRMPVGNGIQAVATSTSVQRAVTLSSSELPGTRGAVEGILIKQVFESGSSKKCIQVGSEFYSPSKFEDLTGRKQTKTAKSHIRQKGVPSARTTEVSLQGKQLNKSTLLYPLSLLRCQTLCLVLQVLKNDDECAVCKDGGELICCDGCPKAFHLYCLVPPLTVIPSGTWRCQSCSVKRVESPQATDRTFTPGPVESASSTVDISFFSSLTSTSLSSVTATKTSQTTGAAAQWSTPEFGGPGERCGVCRQGGELSRCSQCLQHFHIRCYFPSTSTADGARCKSCSRNWWNGSETDSRQLSTTTGGAQVSEQSTSLSEQILNKDEFDTLLGESSIDGILQWAFQNISRPLSESQGYFQ</sequence>
<reference evidence="11" key="1">
    <citation type="journal article" date="2021" name="Cell">
        <title>Tracing the genetic footprints of vertebrate landing in non-teleost ray-finned fishes.</title>
        <authorList>
            <person name="Bi X."/>
            <person name="Wang K."/>
            <person name="Yang L."/>
            <person name="Pan H."/>
            <person name="Jiang H."/>
            <person name="Wei Q."/>
            <person name="Fang M."/>
            <person name="Yu H."/>
            <person name="Zhu C."/>
            <person name="Cai Y."/>
            <person name="He Y."/>
            <person name="Gan X."/>
            <person name="Zeng H."/>
            <person name="Yu D."/>
            <person name="Zhu Y."/>
            <person name="Jiang H."/>
            <person name="Qiu Q."/>
            <person name="Yang H."/>
            <person name="Zhang Y.E."/>
            <person name="Wang W."/>
            <person name="Zhu M."/>
            <person name="He S."/>
            <person name="Zhang G."/>
        </authorList>
    </citation>
    <scope>NUCLEOTIDE SEQUENCE</scope>
    <source>
        <strain evidence="11">Pddl_001</strain>
    </source>
</reference>
<dbReference type="InterPro" id="IPR004865">
    <property type="entry name" value="HSR_dom"/>
</dbReference>
<dbReference type="PROSITE" id="PS51414">
    <property type="entry name" value="HSR"/>
    <property type="match status" value="1"/>
</dbReference>
<organism evidence="11 12">
    <name type="scientific">Polyodon spathula</name>
    <name type="common">North American paddlefish</name>
    <name type="synonym">Squalus spathula</name>
    <dbReference type="NCBI Taxonomy" id="7913"/>
    <lineage>
        <taxon>Eukaryota</taxon>
        <taxon>Metazoa</taxon>
        <taxon>Chordata</taxon>
        <taxon>Craniata</taxon>
        <taxon>Vertebrata</taxon>
        <taxon>Euteleostomi</taxon>
        <taxon>Actinopterygii</taxon>
        <taxon>Chondrostei</taxon>
        <taxon>Acipenseriformes</taxon>
        <taxon>Polyodontidae</taxon>
        <taxon>Polyodon</taxon>
    </lineage>
</organism>
<dbReference type="InterPro" id="IPR000770">
    <property type="entry name" value="SAND_dom"/>
</dbReference>
<dbReference type="SUPFAM" id="SSF57903">
    <property type="entry name" value="FYVE/PHD zinc finger"/>
    <property type="match status" value="2"/>
</dbReference>
<feature type="domain" description="HSR" evidence="10">
    <location>
        <begin position="1"/>
        <end position="110"/>
    </location>
</feature>
<proteinExistence type="predicted"/>
<dbReference type="InterPro" id="IPR042580">
    <property type="entry name" value="AIRE_PHD2"/>
</dbReference>
<dbReference type="Proteomes" id="UP001166093">
    <property type="component" value="Unassembled WGS sequence"/>
</dbReference>
<evidence type="ECO:0000256" key="4">
    <source>
        <dbReference type="ARBA" id="ARBA00022833"/>
    </source>
</evidence>
<dbReference type="PROSITE" id="PS50016">
    <property type="entry name" value="ZF_PHD_2"/>
    <property type="match status" value="1"/>
</dbReference>
<dbReference type="EMBL" id="JAAWVQ010161074">
    <property type="protein sequence ID" value="MBN3286833.1"/>
    <property type="molecule type" value="Genomic_DNA"/>
</dbReference>
<dbReference type="CDD" id="cd15540">
    <property type="entry name" value="PHD2_AIRE"/>
    <property type="match status" value="1"/>
</dbReference>
<name>A0ABS2YK62_POLSP</name>
<gene>
    <name evidence="11" type="primary">Aire</name>
    <name evidence="11" type="ORF">GTO93_0018124</name>
</gene>
<evidence type="ECO:0000259" key="10">
    <source>
        <dbReference type="PROSITE" id="PS51414"/>
    </source>
</evidence>
<dbReference type="SUPFAM" id="SSF63763">
    <property type="entry name" value="SAND domain-like"/>
    <property type="match status" value="1"/>
</dbReference>
<dbReference type="PANTHER" id="PTHR46386:SF11">
    <property type="entry name" value="AUTOIMMUNE REGULATOR"/>
    <property type="match status" value="1"/>
</dbReference>
<dbReference type="PROSITE" id="PS01359">
    <property type="entry name" value="ZF_PHD_1"/>
    <property type="match status" value="1"/>
</dbReference>
<dbReference type="CDD" id="cd15539">
    <property type="entry name" value="PHD1_AIRE"/>
    <property type="match status" value="1"/>
</dbReference>
<dbReference type="Pfam" id="PF01342">
    <property type="entry name" value="SAND"/>
    <property type="match status" value="1"/>
</dbReference>
<dbReference type="InterPro" id="IPR008087">
    <property type="entry name" value="AIRE"/>
</dbReference>
<dbReference type="Pfam" id="PF03172">
    <property type="entry name" value="HSR"/>
    <property type="match status" value="1"/>
</dbReference>
<feature type="domain" description="PHD-type" evidence="8">
    <location>
        <begin position="304"/>
        <end position="351"/>
    </location>
</feature>
<dbReference type="InterPro" id="IPR043563">
    <property type="entry name" value="Sp110/Sp140/Sp140L-like"/>
</dbReference>
<evidence type="ECO:0000259" key="8">
    <source>
        <dbReference type="PROSITE" id="PS50016"/>
    </source>
</evidence>
<dbReference type="InterPro" id="IPR011011">
    <property type="entry name" value="Znf_FYVE_PHD"/>
</dbReference>
<feature type="compositionally biased region" description="Pro residues" evidence="7">
    <location>
        <begin position="124"/>
        <end position="133"/>
    </location>
</feature>
<dbReference type="InterPro" id="IPR013083">
    <property type="entry name" value="Znf_RING/FYVE/PHD"/>
</dbReference>
<evidence type="ECO:0000259" key="9">
    <source>
        <dbReference type="PROSITE" id="PS50864"/>
    </source>
</evidence>
<evidence type="ECO:0000256" key="7">
    <source>
        <dbReference type="SAM" id="MobiDB-lite"/>
    </source>
</evidence>
<evidence type="ECO:0000256" key="3">
    <source>
        <dbReference type="ARBA" id="ARBA00022771"/>
    </source>
</evidence>
<feature type="non-terminal residue" evidence="11">
    <location>
        <position position="1"/>
    </location>
</feature>
<dbReference type="InterPro" id="IPR019787">
    <property type="entry name" value="Znf_PHD-finger"/>
</dbReference>
<keyword evidence="3 6" id="KW-0863">Zinc-finger</keyword>
<evidence type="ECO:0000256" key="5">
    <source>
        <dbReference type="ARBA" id="ARBA00023125"/>
    </source>
</evidence>
<dbReference type="PROSITE" id="PS50864">
    <property type="entry name" value="SAND"/>
    <property type="match status" value="1"/>
</dbReference>
<dbReference type="SMART" id="SM00249">
    <property type="entry name" value="PHD"/>
    <property type="match status" value="2"/>
</dbReference>
<dbReference type="InterPro" id="IPR001965">
    <property type="entry name" value="Znf_PHD"/>
</dbReference>